<organism evidence="2 3">
    <name type="scientific">Malus domestica</name>
    <name type="common">Apple</name>
    <name type="synonym">Pyrus malus</name>
    <dbReference type="NCBI Taxonomy" id="3750"/>
    <lineage>
        <taxon>Eukaryota</taxon>
        <taxon>Viridiplantae</taxon>
        <taxon>Streptophyta</taxon>
        <taxon>Embryophyta</taxon>
        <taxon>Tracheophyta</taxon>
        <taxon>Spermatophyta</taxon>
        <taxon>Magnoliopsida</taxon>
        <taxon>eudicotyledons</taxon>
        <taxon>Gunneridae</taxon>
        <taxon>Pentapetalae</taxon>
        <taxon>rosids</taxon>
        <taxon>fabids</taxon>
        <taxon>Rosales</taxon>
        <taxon>Rosaceae</taxon>
        <taxon>Amygdaloideae</taxon>
        <taxon>Maleae</taxon>
        <taxon>Malus</taxon>
    </lineage>
</organism>
<dbReference type="InterPro" id="IPR036249">
    <property type="entry name" value="Thioredoxin-like_sf"/>
</dbReference>
<dbReference type="EMBL" id="RDQH01000335">
    <property type="protein sequence ID" value="RXH89352.1"/>
    <property type="molecule type" value="Genomic_DNA"/>
</dbReference>
<dbReference type="STRING" id="3750.A0A498J681"/>
<dbReference type="Proteomes" id="UP000290289">
    <property type="component" value="Chromosome 9"/>
</dbReference>
<reference evidence="2 3" key="1">
    <citation type="submission" date="2018-10" db="EMBL/GenBank/DDBJ databases">
        <title>A high-quality apple genome assembly.</title>
        <authorList>
            <person name="Hu J."/>
        </authorList>
    </citation>
    <scope>NUCLEOTIDE SEQUENCE [LARGE SCALE GENOMIC DNA]</scope>
    <source>
        <strain evidence="3">cv. HFTH1</strain>
        <tissue evidence="2">Young leaf</tissue>
    </source>
</reference>
<protein>
    <submittedName>
        <fullName evidence="2">Uncharacterized protein</fullName>
    </submittedName>
</protein>
<feature type="compositionally biased region" description="Basic and acidic residues" evidence="1">
    <location>
        <begin position="153"/>
        <end position="162"/>
    </location>
</feature>
<evidence type="ECO:0000313" key="3">
    <source>
        <dbReference type="Proteomes" id="UP000290289"/>
    </source>
</evidence>
<accession>A0A498J681</accession>
<proteinExistence type="predicted"/>
<gene>
    <name evidence="2" type="ORF">DVH24_031709</name>
</gene>
<evidence type="ECO:0000313" key="2">
    <source>
        <dbReference type="EMBL" id="RXH89352.1"/>
    </source>
</evidence>
<comment type="caution">
    <text evidence="2">The sequence shown here is derived from an EMBL/GenBank/DDBJ whole genome shotgun (WGS) entry which is preliminary data.</text>
</comment>
<dbReference type="InterPro" id="IPR009737">
    <property type="entry name" value="Aim32/Apd1-like"/>
</dbReference>
<name>A0A498J681_MALDO</name>
<dbReference type="AlphaFoldDB" id="A0A498J681"/>
<dbReference type="Pfam" id="PF06999">
    <property type="entry name" value="Suc_Fer-like"/>
    <property type="match status" value="1"/>
</dbReference>
<sequence>MRSSYASSGDGISNPMVFGGLSKDRLGPVLVGTRALKESDDVLVNDKPWASGVQEALTGSHVFVCAHGSRDNRCGVCGPVLIDKFKEEAELRGLTNQVFVTACSHIGGHKYAGNLIIYSLGSDRSISGHWGQIGASCDEAEKINDPKLPNGGESKKIEEKPQENGNRIENNENFSGRCQGANSNGFTCCKEASLEQNSGSEEKKLKETRESCARKDALGKLSSLIGNWEQSDVLAAAAVVGAVATVAVAYSFYRSPGIAPSLSISPLYLSLHLWHISRSILAACSLCFINPSSIVSTSAQIVPHRTAAIEGLFLYMPKDSDEHSFNTEAFKKMRHLKFLVLNYVKLTGSYKHFSMELRLLSWFGFPLEAIPAAFDLQNLVYMDLRYSKLVRVWEDSNLVRYI</sequence>
<dbReference type="PANTHER" id="PTHR31902:SF10">
    <property type="entry name" value="SUCRASE_FERREDOXIN-LIKE FAMILY PROTEIN"/>
    <property type="match status" value="1"/>
</dbReference>
<evidence type="ECO:0000256" key="1">
    <source>
        <dbReference type="SAM" id="MobiDB-lite"/>
    </source>
</evidence>
<dbReference type="PANTHER" id="PTHR31902">
    <property type="entry name" value="ACTIN PATCHES DISTAL PROTEIN 1"/>
    <property type="match status" value="1"/>
</dbReference>
<feature type="region of interest" description="Disordered" evidence="1">
    <location>
        <begin position="141"/>
        <end position="174"/>
    </location>
</feature>
<dbReference type="Gene3D" id="3.40.30.10">
    <property type="entry name" value="Glutaredoxin"/>
    <property type="match status" value="1"/>
</dbReference>
<keyword evidence="3" id="KW-1185">Reference proteome</keyword>
<dbReference type="SUPFAM" id="SSF52833">
    <property type="entry name" value="Thioredoxin-like"/>
    <property type="match status" value="1"/>
</dbReference>
<dbReference type="CDD" id="cd03062">
    <property type="entry name" value="TRX_Fd_Sucrase"/>
    <property type="match status" value="1"/>
</dbReference>
<feature type="compositionally biased region" description="Polar residues" evidence="1">
    <location>
        <begin position="163"/>
        <end position="174"/>
    </location>
</feature>